<evidence type="ECO:0000256" key="1">
    <source>
        <dbReference type="ARBA" id="ARBA00023098"/>
    </source>
</evidence>
<dbReference type="InterPro" id="IPR033562">
    <property type="entry name" value="PLPL"/>
</dbReference>
<dbReference type="InterPro" id="IPR002641">
    <property type="entry name" value="PNPLA_dom"/>
</dbReference>
<feature type="short sequence motif" description="GXSXG" evidence="2">
    <location>
        <begin position="45"/>
        <end position="49"/>
    </location>
</feature>
<evidence type="ECO:0000313" key="5">
    <source>
        <dbReference type="Proteomes" id="UP001163046"/>
    </source>
</evidence>
<name>A0A9W9Z5F0_9CNID</name>
<dbReference type="GO" id="GO:0055088">
    <property type="term" value="P:lipid homeostasis"/>
    <property type="evidence" value="ECO:0007669"/>
    <property type="project" value="TreeGrafter"/>
</dbReference>
<dbReference type="PROSITE" id="PS51635">
    <property type="entry name" value="PNPLA"/>
    <property type="match status" value="1"/>
</dbReference>
<dbReference type="GO" id="GO:0019433">
    <property type="term" value="P:triglyceride catabolic process"/>
    <property type="evidence" value="ECO:0007669"/>
    <property type="project" value="TreeGrafter"/>
</dbReference>
<keyword evidence="5" id="KW-1185">Reference proteome</keyword>
<dbReference type="Pfam" id="PF01734">
    <property type="entry name" value="Patatin"/>
    <property type="match status" value="1"/>
</dbReference>
<dbReference type="GO" id="GO:0004806">
    <property type="term" value="F:triacylglycerol lipase activity"/>
    <property type="evidence" value="ECO:0007669"/>
    <property type="project" value="UniProtKB-EC"/>
</dbReference>
<dbReference type="PANTHER" id="PTHR12406:SF41">
    <property type="entry name" value="BRUMMER, ISOFORM B-RELATED"/>
    <property type="match status" value="1"/>
</dbReference>
<dbReference type="EMBL" id="MU826830">
    <property type="protein sequence ID" value="KAJ7373689.1"/>
    <property type="molecule type" value="Genomic_DNA"/>
</dbReference>
<feature type="active site" description="Proton acceptor" evidence="2">
    <location>
        <position position="168"/>
    </location>
</feature>
<accession>A0A9W9Z5F0</accession>
<evidence type="ECO:0000256" key="2">
    <source>
        <dbReference type="PROSITE-ProRule" id="PRU01161"/>
    </source>
</evidence>
<proteinExistence type="predicted"/>
<dbReference type="AlphaFoldDB" id="A0A9W9Z5F0"/>
<evidence type="ECO:0000259" key="3">
    <source>
        <dbReference type="PROSITE" id="PS51635"/>
    </source>
</evidence>
<dbReference type="GO" id="GO:0016020">
    <property type="term" value="C:membrane"/>
    <property type="evidence" value="ECO:0007669"/>
    <property type="project" value="TreeGrafter"/>
</dbReference>
<organism evidence="4 5">
    <name type="scientific">Desmophyllum pertusum</name>
    <dbReference type="NCBI Taxonomy" id="174260"/>
    <lineage>
        <taxon>Eukaryota</taxon>
        <taxon>Metazoa</taxon>
        <taxon>Cnidaria</taxon>
        <taxon>Anthozoa</taxon>
        <taxon>Hexacorallia</taxon>
        <taxon>Scleractinia</taxon>
        <taxon>Caryophylliina</taxon>
        <taxon>Caryophylliidae</taxon>
        <taxon>Desmophyllum</taxon>
    </lineage>
</organism>
<dbReference type="Proteomes" id="UP001163046">
    <property type="component" value="Unassembled WGS sequence"/>
</dbReference>
<reference evidence="4" key="1">
    <citation type="submission" date="2023-01" db="EMBL/GenBank/DDBJ databases">
        <title>Genome assembly of the deep-sea coral Lophelia pertusa.</title>
        <authorList>
            <person name="Herrera S."/>
            <person name="Cordes E."/>
        </authorList>
    </citation>
    <scope>NUCLEOTIDE SEQUENCE</scope>
    <source>
        <strain evidence="4">USNM1676648</strain>
        <tissue evidence="4">Polyp</tissue>
    </source>
</reference>
<keyword evidence="2 4" id="KW-0378">Hydrolase</keyword>
<feature type="short sequence motif" description="DGA/G" evidence="2">
    <location>
        <begin position="168"/>
        <end position="170"/>
    </location>
</feature>
<dbReference type="GO" id="GO:0005737">
    <property type="term" value="C:cytoplasm"/>
    <property type="evidence" value="ECO:0007669"/>
    <property type="project" value="TreeGrafter"/>
</dbReference>
<keyword evidence="1 2" id="KW-0443">Lipid metabolism</keyword>
<sequence>MEDTTQDLNLTFSGCGFLGIYHIGVMSCLKENAPGFLRRVKCFGGASAGAFAAVGLVVDLDISEVAESVIRLGKRANSLSFGPFHPSFQIVRTVRRAFEKMLPDNAHELASGRLHISLTHVGIRGFTNVIISEFYSKEDLIEALVASSFVPLYSGIFPAVFRGKYYVDGGISDNLPQHFKEGETITVSPFSGEHDICPKDVSSNDVHIELRNLSMQFTNKNLWRLSHAFLPPDETGLSDICRQGYRDTLRFLKEHYPDTLTKESLTTASMSLNLPPPHCNSTASCQKTSSSRKTSCSSAISSRPSCGCSDHEMEVFSGPENEKVPTEVEEGESKLSMLLLRANEAVAEGELWSCFLFRRSFNVFKVLATPCAITIRQVLGMLKIFLESLTKVEKTGNQFFDELLSVITTVLHTYQDKHQVQHWKSEFAVTAHGRNNEHAMVMDPGADNNDVTFTCILNTSALCRELQECLAESMVMMEHHVGESYAETNSDSNNNSSDIVKDLGGSACAGAESLVVDNCDNYVILNGFELH</sequence>
<dbReference type="Gene3D" id="3.40.1090.10">
    <property type="entry name" value="Cytosolic phospholipase A2 catalytic domain"/>
    <property type="match status" value="2"/>
</dbReference>
<keyword evidence="2" id="KW-0442">Lipid degradation</keyword>
<dbReference type="SUPFAM" id="SSF52151">
    <property type="entry name" value="FabD/lysophospholipase-like"/>
    <property type="match status" value="1"/>
</dbReference>
<dbReference type="PANTHER" id="PTHR12406">
    <property type="entry name" value="CALCIUM-INDEPENDENT PHOSPHOLIPASE A2 IPLA2 -RELATED"/>
    <property type="match status" value="1"/>
</dbReference>
<feature type="short sequence motif" description="GXGXXG" evidence="2">
    <location>
        <begin position="14"/>
        <end position="19"/>
    </location>
</feature>
<protein>
    <submittedName>
        <fullName evidence="4">Patatin-like phospholipase domain-containing protein 2</fullName>
        <ecNumber evidence="4">3.1.1.3</ecNumber>
    </submittedName>
</protein>
<gene>
    <name evidence="4" type="primary">PNPLA2_2</name>
    <name evidence="4" type="ORF">OS493_011298</name>
</gene>
<feature type="domain" description="PNPLA" evidence="3">
    <location>
        <begin position="10"/>
        <end position="181"/>
    </location>
</feature>
<dbReference type="EC" id="3.1.1.3" evidence="4"/>
<evidence type="ECO:0000313" key="4">
    <source>
        <dbReference type="EMBL" id="KAJ7373689.1"/>
    </source>
</evidence>
<dbReference type="GO" id="GO:0005811">
    <property type="term" value="C:lipid droplet"/>
    <property type="evidence" value="ECO:0007669"/>
    <property type="project" value="TreeGrafter"/>
</dbReference>
<comment type="caution">
    <text evidence="4">The sequence shown here is derived from an EMBL/GenBank/DDBJ whole genome shotgun (WGS) entry which is preliminary data.</text>
</comment>
<feature type="active site" description="Nucleophile" evidence="2">
    <location>
        <position position="47"/>
    </location>
</feature>
<dbReference type="InterPro" id="IPR016035">
    <property type="entry name" value="Acyl_Trfase/lysoPLipase"/>
</dbReference>
<dbReference type="OrthoDB" id="197155at2759"/>